<dbReference type="PANTHER" id="PTHR23517">
    <property type="entry name" value="RESISTANCE PROTEIN MDTM, PUTATIVE-RELATED-RELATED"/>
    <property type="match status" value="1"/>
</dbReference>
<feature type="transmembrane region" description="Helical" evidence="7">
    <location>
        <begin position="275"/>
        <end position="292"/>
    </location>
</feature>
<feature type="transmembrane region" description="Helical" evidence="7">
    <location>
        <begin position="355"/>
        <end position="378"/>
    </location>
</feature>
<dbReference type="PROSITE" id="PS50850">
    <property type="entry name" value="MFS"/>
    <property type="match status" value="1"/>
</dbReference>
<evidence type="ECO:0000256" key="4">
    <source>
        <dbReference type="ARBA" id="ARBA00022692"/>
    </source>
</evidence>
<dbReference type="RefSeq" id="WP_253483182.1">
    <property type="nucleotide sequence ID" value="NZ_JALJXV010000010.1"/>
</dbReference>
<gene>
    <name evidence="9" type="ORF">J2T57_003751</name>
</gene>
<dbReference type="Gene3D" id="1.20.1250.20">
    <property type="entry name" value="MFS general substrate transporter like domains"/>
    <property type="match status" value="1"/>
</dbReference>
<dbReference type="PROSITE" id="PS00216">
    <property type="entry name" value="SUGAR_TRANSPORT_1"/>
    <property type="match status" value="1"/>
</dbReference>
<feature type="transmembrane region" description="Helical" evidence="7">
    <location>
        <begin position="298"/>
        <end position="318"/>
    </location>
</feature>
<feature type="transmembrane region" description="Helical" evidence="7">
    <location>
        <begin position="159"/>
        <end position="181"/>
    </location>
</feature>
<evidence type="ECO:0000256" key="2">
    <source>
        <dbReference type="ARBA" id="ARBA00022448"/>
    </source>
</evidence>
<dbReference type="EMBL" id="JALJXV010000010">
    <property type="protein sequence ID" value="MCP1676580.1"/>
    <property type="molecule type" value="Genomic_DNA"/>
</dbReference>
<evidence type="ECO:0000256" key="6">
    <source>
        <dbReference type="ARBA" id="ARBA00023136"/>
    </source>
</evidence>
<feature type="domain" description="Major facilitator superfamily (MFS) profile" evidence="8">
    <location>
        <begin position="8"/>
        <end position="382"/>
    </location>
</feature>
<feature type="transmembrane region" description="Helical" evidence="7">
    <location>
        <begin position="330"/>
        <end position="349"/>
    </location>
</feature>
<comment type="subcellular location">
    <subcellularLocation>
        <location evidence="1">Cell membrane</location>
        <topology evidence="1">Multi-pass membrane protein</topology>
    </subcellularLocation>
</comment>
<dbReference type="GO" id="GO:0022857">
    <property type="term" value="F:transmembrane transporter activity"/>
    <property type="evidence" value="ECO:0007669"/>
    <property type="project" value="InterPro"/>
</dbReference>
<dbReference type="GO" id="GO:0005886">
    <property type="term" value="C:plasma membrane"/>
    <property type="evidence" value="ECO:0007669"/>
    <property type="project" value="UniProtKB-SubCell"/>
</dbReference>
<organism evidence="9 10">
    <name type="scientific">Natronocella acetinitrilica</name>
    <dbReference type="NCBI Taxonomy" id="414046"/>
    <lineage>
        <taxon>Bacteria</taxon>
        <taxon>Pseudomonadati</taxon>
        <taxon>Pseudomonadota</taxon>
        <taxon>Gammaproteobacteria</taxon>
        <taxon>Chromatiales</taxon>
        <taxon>Ectothiorhodospiraceae</taxon>
        <taxon>Natronocella</taxon>
    </lineage>
</organism>
<reference evidence="9" key="1">
    <citation type="submission" date="2022-03" db="EMBL/GenBank/DDBJ databases">
        <title>Genomic Encyclopedia of Type Strains, Phase III (KMG-III): the genomes of soil and plant-associated and newly described type strains.</title>
        <authorList>
            <person name="Whitman W."/>
        </authorList>
    </citation>
    <scope>NUCLEOTIDE SEQUENCE</scope>
    <source>
        <strain evidence="9">ANL 6-2</strain>
    </source>
</reference>
<evidence type="ECO:0000256" key="3">
    <source>
        <dbReference type="ARBA" id="ARBA00022475"/>
    </source>
</evidence>
<keyword evidence="4 7" id="KW-0812">Transmembrane</keyword>
<keyword evidence="10" id="KW-1185">Reference proteome</keyword>
<comment type="caution">
    <text evidence="9">The sequence shown here is derived from an EMBL/GenBank/DDBJ whole genome shotgun (WGS) entry which is preliminary data.</text>
</comment>
<dbReference type="PANTHER" id="PTHR23517:SF2">
    <property type="entry name" value="MULTIDRUG RESISTANCE PROTEIN MDTH"/>
    <property type="match status" value="1"/>
</dbReference>
<accession>A0AAE3KC79</accession>
<dbReference type="InterPro" id="IPR050171">
    <property type="entry name" value="MFS_Transporters"/>
</dbReference>
<dbReference type="SUPFAM" id="SSF103473">
    <property type="entry name" value="MFS general substrate transporter"/>
    <property type="match status" value="1"/>
</dbReference>
<evidence type="ECO:0000259" key="8">
    <source>
        <dbReference type="PROSITE" id="PS50850"/>
    </source>
</evidence>
<keyword evidence="6 7" id="KW-0472">Membrane</keyword>
<keyword evidence="5 7" id="KW-1133">Transmembrane helix</keyword>
<dbReference type="Proteomes" id="UP001205843">
    <property type="component" value="Unassembled WGS sequence"/>
</dbReference>
<dbReference type="InterPro" id="IPR036259">
    <property type="entry name" value="MFS_trans_sf"/>
</dbReference>
<feature type="transmembrane region" description="Helical" evidence="7">
    <location>
        <begin position="12"/>
        <end position="34"/>
    </location>
</feature>
<feature type="transmembrane region" description="Helical" evidence="7">
    <location>
        <begin position="131"/>
        <end position="153"/>
    </location>
</feature>
<feature type="transmembrane region" description="Helical" evidence="7">
    <location>
        <begin position="75"/>
        <end position="93"/>
    </location>
</feature>
<feature type="transmembrane region" description="Helical" evidence="7">
    <location>
        <begin position="209"/>
        <end position="233"/>
    </location>
</feature>
<keyword evidence="2" id="KW-0813">Transport</keyword>
<feature type="transmembrane region" description="Helical" evidence="7">
    <location>
        <begin position="99"/>
        <end position="119"/>
    </location>
</feature>
<feature type="transmembrane region" description="Helical" evidence="7">
    <location>
        <begin position="245"/>
        <end position="263"/>
    </location>
</feature>
<feature type="transmembrane region" description="Helical" evidence="7">
    <location>
        <begin position="40"/>
        <end position="63"/>
    </location>
</feature>
<sequence>MQPTLTRIAVGLASIVGLRMFGLFLVLPVLAIYGPALEGATPALLGLALGAYGATQAIFQIPLGWLSDRFGRKPVIVFGLLIFLAGSVLAAVSDGVWGVIIGRALQGAGAIAAAVLALAADLTPPEKRSRVMAAIGITIGAAFIIALVLGPLLAGAFGLAGLFWVTAALAVAAIVALLVLVPDPPARRPQVWKDAARGFREALADRNLLRLNVGIGALNFSLTALFLVVPLALVDTVGLDVGGHWRVYLPVLLCTIPVLALGLRRTESAEGGRRIAVLSGGAVALSLALLAFGSGSTLLLVCGLWLFFSGFNLLEACLPALTSRYAQERVRGSALGVYATYQFAGAFLGGVSGGIVLQLVGVWAVLAMAALAMTWATFGVQRLVNREASPASVGGHRGA</sequence>
<keyword evidence="3" id="KW-1003">Cell membrane</keyword>
<evidence type="ECO:0000313" key="9">
    <source>
        <dbReference type="EMBL" id="MCP1676580.1"/>
    </source>
</evidence>
<dbReference type="InterPro" id="IPR011701">
    <property type="entry name" value="MFS"/>
</dbReference>
<evidence type="ECO:0000256" key="7">
    <source>
        <dbReference type="SAM" id="Phobius"/>
    </source>
</evidence>
<dbReference type="AlphaFoldDB" id="A0AAE3KC79"/>
<evidence type="ECO:0000256" key="5">
    <source>
        <dbReference type="ARBA" id="ARBA00022989"/>
    </source>
</evidence>
<protein>
    <submittedName>
        <fullName evidence="9">MFS family permease</fullName>
    </submittedName>
</protein>
<dbReference type="InterPro" id="IPR020846">
    <property type="entry name" value="MFS_dom"/>
</dbReference>
<dbReference type="Pfam" id="PF07690">
    <property type="entry name" value="MFS_1"/>
    <property type="match status" value="1"/>
</dbReference>
<proteinExistence type="predicted"/>
<evidence type="ECO:0000313" key="10">
    <source>
        <dbReference type="Proteomes" id="UP001205843"/>
    </source>
</evidence>
<evidence type="ECO:0000256" key="1">
    <source>
        <dbReference type="ARBA" id="ARBA00004651"/>
    </source>
</evidence>
<dbReference type="InterPro" id="IPR005829">
    <property type="entry name" value="Sugar_transporter_CS"/>
</dbReference>
<name>A0AAE3KC79_9GAMM</name>